<dbReference type="SUPFAM" id="SSF53474">
    <property type="entry name" value="alpha/beta-Hydrolases"/>
    <property type="match status" value="1"/>
</dbReference>
<evidence type="ECO:0000313" key="3">
    <source>
        <dbReference type="Proteomes" id="UP000186002"/>
    </source>
</evidence>
<keyword evidence="1" id="KW-0378">Hydrolase</keyword>
<dbReference type="AlphaFoldDB" id="A0A1M7CH26"/>
<dbReference type="Gene3D" id="3.40.50.1820">
    <property type="entry name" value="alpha/beta hydrolase"/>
    <property type="match status" value="1"/>
</dbReference>
<keyword evidence="3" id="KW-1185">Reference proteome</keyword>
<gene>
    <name evidence="2" type="ORF">SAMN05444272_1153</name>
</gene>
<dbReference type="PANTHER" id="PTHR48081">
    <property type="entry name" value="AB HYDROLASE SUPERFAMILY PROTEIN C4A8.06C"/>
    <property type="match status" value="1"/>
</dbReference>
<evidence type="ECO:0000256" key="1">
    <source>
        <dbReference type="ARBA" id="ARBA00022801"/>
    </source>
</evidence>
<dbReference type="PANTHER" id="PTHR48081:SF33">
    <property type="entry name" value="KYNURENINE FORMAMIDASE"/>
    <property type="match status" value="1"/>
</dbReference>
<protein>
    <submittedName>
        <fullName evidence="2">Arylformamidase</fullName>
    </submittedName>
</protein>
<evidence type="ECO:0000313" key="2">
    <source>
        <dbReference type="EMBL" id="SHL66149.1"/>
    </source>
</evidence>
<dbReference type="STRING" id="735517.SAMN05444272_1153"/>
<sequence>MAEIDLEAEYNNRERVPDHPELIAGWAKDADDYRKARPDAKLDQVYGPSPRNLFDFFPAQDGSPAQRLTALFIHGGYWQALDKSFFSHMARGMNTRGFDVVIANYSLCPTISVDGITSEMRQLAAHVHRLTGRKLSVFGHSAGGHLTAALMATDWSAHEMPSDLVTAAMPVSGLFDLAPLVPTSVNKALGLDEASARAASPISAPKPSSGRYIAVVGGAESSEYLRQSRLLTSLWQGPALSGELDILEGANHFTVILPFADPSSTLVASLAGISSTL</sequence>
<name>A0A1M7CH26_9HYPH</name>
<dbReference type="InterPro" id="IPR050300">
    <property type="entry name" value="GDXG_lipolytic_enzyme"/>
</dbReference>
<dbReference type="GO" id="GO:0016787">
    <property type="term" value="F:hydrolase activity"/>
    <property type="evidence" value="ECO:0007669"/>
    <property type="project" value="UniProtKB-KW"/>
</dbReference>
<organism evidence="2 3">
    <name type="scientific">Roseibium suaedae</name>
    <dbReference type="NCBI Taxonomy" id="735517"/>
    <lineage>
        <taxon>Bacteria</taxon>
        <taxon>Pseudomonadati</taxon>
        <taxon>Pseudomonadota</taxon>
        <taxon>Alphaproteobacteria</taxon>
        <taxon>Hyphomicrobiales</taxon>
        <taxon>Stappiaceae</taxon>
        <taxon>Roseibium</taxon>
    </lineage>
</organism>
<dbReference type="RefSeq" id="WP_073009926.1">
    <property type="nucleotide sequence ID" value="NZ_FRBW01000001.1"/>
</dbReference>
<dbReference type="InterPro" id="IPR029058">
    <property type="entry name" value="AB_hydrolase_fold"/>
</dbReference>
<dbReference type="Proteomes" id="UP000186002">
    <property type="component" value="Unassembled WGS sequence"/>
</dbReference>
<reference evidence="2 3" key="1">
    <citation type="submission" date="2016-11" db="EMBL/GenBank/DDBJ databases">
        <authorList>
            <person name="Jaros S."/>
            <person name="Januszkiewicz K."/>
            <person name="Wedrychowicz H."/>
        </authorList>
    </citation>
    <scope>NUCLEOTIDE SEQUENCE [LARGE SCALE GENOMIC DNA]</scope>
    <source>
        <strain evidence="2 3">DSM 22153</strain>
    </source>
</reference>
<dbReference type="OrthoDB" id="9771666at2"/>
<dbReference type="EMBL" id="FRBW01000001">
    <property type="protein sequence ID" value="SHL66149.1"/>
    <property type="molecule type" value="Genomic_DNA"/>
</dbReference>
<accession>A0A1M7CH26</accession>
<proteinExistence type="predicted"/>